<sequence length="91" mass="9489">MAVTTSKVEHFWLVSLATWSLTRLMLSREISTTDFSKLNAVNDGGGPRGGLGGLGMASLAQIGLIDGSGIPLAISPTAFRNWAAPCPSNTK</sequence>
<keyword evidence="1" id="KW-0732">Signal</keyword>
<name>A0A0A8YKE9_ARUDO</name>
<reference evidence="2" key="1">
    <citation type="submission" date="2014-09" db="EMBL/GenBank/DDBJ databases">
        <authorList>
            <person name="Magalhaes I.L.F."/>
            <person name="Oliveira U."/>
            <person name="Santos F.R."/>
            <person name="Vidigal T.H.D.A."/>
            <person name="Brescovit A.D."/>
            <person name="Santos A.J."/>
        </authorList>
    </citation>
    <scope>NUCLEOTIDE SEQUENCE</scope>
    <source>
        <tissue evidence="2">Shoot tissue taken approximately 20 cm above the soil surface</tissue>
    </source>
</reference>
<organism evidence="2">
    <name type="scientific">Arundo donax</name>
    <name type="common">Giant reed</name>
    <name type="synonym">Donax arundinaceus</name>
    <dbReference type="NCBI Taxonomy" id="35708"/>
    <lineage>
        <taxon>Eukaryota</taxon>
        <taxon>Viridiplantae</taxon>
        <taxon>Streptophyta</taxon>
        <taxon>Embryophyta</taxon>
        <taxon>Tracheophyta</taxon>
        <taxon>Spermatophyta</taxon>
        <taxon>Magnoliopsida</taxon>
        <taxon>Liliopsida</taxon>
        <taxon>Poales</taxon>
        <taxon>Poaceae</taxon>
        <taxon>PACMAD clade</taxon>
        <taxon>Arundinoideae</taxon>
        <taxon>Arundineae</taxon>
        <taxon>Arundo</taxon>
    </lineage>
</organism>
<reference evidence="2" key="2">
    <citation type="journal article" date="2015" name="Data Brief">
        <title>Shoot transcriptome of the giant reed, Arundo donax.</title>
        <authorList>
            <person name="Barrero R.A."/>
            <person name="Guerrero F.D."/>
            <person name="Moolhuijzen P."/>
            <person name="Goolsby J.A."/>
            <person name="Tidwell J."/>
            <person name="Bellgard S.E."/>
            <person name="Bellgard M.I."/>
        </authorList>
    </citation>
    <scope>NUCLEOTIDE SEQUENCE</scope>
    <source>
        <tissue evidence="2">Shoot tissue taken approximately 20 cm above the soil surface</tissue>
    </source>
</reference>
<dbReference type="AlphaFoldDB" id="A0A0A8YKE9"/>
<dbReference type="EMBL" id="GBRH01271284">
    <property type="protein sequence ID" value="JAD26611.1"/>
    <property type="molecule type" value="Transcribed_RNA"/>
</dbReference>
<evidence type="ECO:0000313" key="2">
    <source>
        <dbReference type="EMBL" id="JAD26611.1"/>
    </source>
</evidence>
<accession>A0A0A8YKE9</accession>
<evidence type="ECO:0000256" key="1">
    <source>
        <dbReference type="SAM" id="SignalP"/>
    </source>
</evidence>
<proteinExistence type="predicted"/>
<protein>
    <submittedName>
        <fullName evidence="2">Uncharacterized protein</fullName>
    </submittedName>
</protein>
<feature type="chain" id="PRO_5002043383" evidence="1">
    <location>
        <begin position="28"/>
        <end position="91"/>
    </location>
</feature>
<feature type="signal peptide" evidence="1">
    <location>
        <begin position="1"/>
        <end position="27"/>
    </location>
</feature>